<dbReference type="PANTHER" id="PTHR12755:SF3">
    <property type="entry name" value="POLYNUCLEOTIDE 5'-HYDROXYL-KINASE NOL9"/>
    <property type="match status" value="1"/>
</dbReference>
<evidence type="ECO:0000313" key="11">
    <source>
        <dbReference type="EMBL" id="KAF7505528.1"/>
    </source>
</evidence>
<comment type="similarity">
    <text evidence="2">Belongs to the Clp1 family. NOL9/GRC3 subfamily.</text>
</comment>
<evidence type="ECO:0000256" key="6">
    <source>
        <dbReference type="ARBA" id="ARBA00022741"/>
    </source>
</evidence>
<comment type="caution">
    <text evidence="11">The sequence shown here is derived from an EMBL/GenBank/DDBJ whole genome shotgun (WGS) entry which is preliminary data.</text>
</comment>
<dbReference type="OrthoDB" id="4054781at2759"/>
<sequence>MEQEPALSSSMGTDGTFPIAPKSVVELGSDSVSVRLEKGENVVVVGLYSLWVKHGEVSLLGASLQASATLHHVAAPVTHSIPSISAVSAVAEVVISTDDYGIRYLGDVARHFAAIWEPTFLATMMSFHVLGYHSKNIKDVSKELRGLTLEHWLPPIRQILRGGRDTIPRVLVTGAKGTGKSTLCRVFINTLLTMNIHGTTVPTKAFPDGVLFLDIDPGQPELSAPGIIYLAHVHAPLLGPSFTNLVIPDSTENIMLRMHYLGAYTPRDSPSHYQDCVSDLLRLYRGYPNLPLIINTYGWNTGVDIIYIGDTRNATLQELMESDAGGEHKALTPLPKEANRTPLKSGKDVREMQLQAYLHALGVVNGRVLFDQTPLTTIRDGLAANAGPNAGPNAGVSYKLSMIVMLDQRVAPEYLVNAVDGSVAALVLIKHGSPLYGLSAGEHSTQATMQGETHITHTPNGQVPYLVYGNKVANLLDPETTECIGLGYVTAPISEHRQLRIKSPVSAAHITSQAEKGYKIALVLAQQKGLWANLESIQACEKRPYRLQSRRRETTIGGERGGAESLPASTKALADPGWKGFFDGLEKAGKQHG</sequence>
<reference evidence="11" key="1">
    <citation type="submission" date="2020-02" db="EMBL/GenBank/DDBJ databases">
        <authorList>
            <person name="Palmer J.M."/>
        </authorList>
    </citation>
    <scope>NUCLEOTIDE SEQUENCE</scope>
    <source>
        <strain evidence="11">EPUS1.4</strain>
        <tissue evidence="11">Thallus</tissue>
    </source>
</reference>
<dbReference type="SUPFAM" id="SSF52540">
    <property type="entry name" value="P-loop containing nucleoside triphosphate hydrolases"/>
    <property type="match status" value="1"/>
</dbReference>
<evidence type="ECO:0000259" key="10">
    <source>
        <dbReference type="Pfam" id="PF16575"/>
    </source>
</evidence>
<dbReference type="Proteomes" id="UP000606974">
    <property type="component" value="Unassembled WGS sequence"/>
</dbReference>
<dbReference type="Pfam" id="PF16575">
    <property type="entry name" value="CLP1_P"/>
    <property type="match status" value="1"/>
</dbReference>
<keyword evidence="8" id="KW-0067">ATP-binding</keyword>
<feature type="region of interest" description="Disordered" evidence="9">
    <location>
        <begin position="326"/>
        <end position="345"/>
    </location>
</feature>
<keyword evidence="12" id="KW-1185">Reference proteome</keyword>
<keyword evidence="6" id="KW-0547">Nucleotide-binding</keyword>
<evidence type="ECO:0000256" key="9">
    <source>
        <dbReference type="SAM" id="MobiDB-lite"/>
    </source>
</evidence>
<evidence type="ECO:0000256" key="4">
    <source>
        <dbReference type="ARBA" id="ARBA00019824"/>
    </source>
</evidence>
<evidence type="ECO:0000313" key="12">
    <source>
        <dbReference type="Proteomes" id="UP000606974"/>
    </source>
</evidence>
<dbReference type="Gene3D" id="3.40.50.300">
    <property type="entry name" value="P-loop containing nucleotide triphosphate hydrolases"/>
    <property type="match status" value="1"/>
</dbReference>
<dbReference type="AlphaFoldDB" id="A0A8H7E2C1"/>
<dbReference type="PANTHER" id="PTHR12755">
    <property type="entry name" value="CLEAVAGE/POLYADENYLATION FACTOR IA SUBUNIT CLP1P"/>
    <property type="match status" value="1"/>
</dbReference>
<dbReference type="InterPro" id="IPR045116">
    <property type="entry name" value="Clp1/Grc3"/>
</dbReference>
<name>A0A8H7E2C1_9EURO</name>
<evidence type="ECO:0000256" key="5">
    <source>
        <dbReference type="ARBA" id="ARBA00022679"/>
    </source>
</evidence>
<organism evidence="11 12">
    <name type="scientific">Endocarpon pusillum</name>
    <dbReference type="NCBI Taxonomy" id="364733"/>
    <lineage>
        <taxon>Eukaryota</taxon>
        <taxon>Fungi</taxon>
        <taxon>Dikarya</taxon>
        <taxon>Ascomycota</taxon>
        <taxon>Pezizomycotina</taxon>
        <taxon>Eurotiomycetes</taxon>
        <taxon>Chaetothyriomycetidae</taxon>
        <taxon>Verrucariales</taxon>
        <taxon>Verrucariaceae</taxon>
        <taxon>Endocarpon</taxon>
    </lineage>
</organism>
<evidence type="ECO:0000256" key="8">
    <source>
        <dbReference type="ARBA" id="ARBA00022840"/>
    </source>
</evidence>
<keyword evidence="5" id="KW-0808">Transferase</keyword>
<dbReference type="GO" id="GO:0051731">
    <property type="term" value="F:polynucleotide 5'-hydroxyl-kinase activity"/>
    <property type="evidence" value="ECO:0007669"/>
    <property type="project" value="InterPro"/>
</dbReference>
<dbReference type="GO" id="GO:0005524">
    <property type="term" value="F:ATP binding"/>
    <property type="evidence" value="ECO:0007669"/>
    <property type="project" value="UniProtKB-KW"/>
</dbReference>
<comment type="function">
    <text evidence="1">Polynucleotide 5'-kinase involved in rRNA processing.</text>
</comment>
<keyword evidence="7" id="KW-0418">Kinase</keyword>
<dbReference type="GO" id="GO:0000448">
    <property type="term" value="P:cleavage in ITS2 between 5.8S rRNA and LSU-rRNA of tricistronic rRNA transcript (SSU-rRNA, 5.8S rRNA, LSU-rRNA)"/>
    <property type="evidence" value="ECO:0007669"/>
    <property type="project" value="TreeGrafter"/>
</dbReference>
<evidence type="ECO:0000256" key="1">
    <source>
        <dbReference type="ARBA" id="ARBA00003798"/>
    </source>
</evidence>
<dbReference type="EMBL" id="JAACFV010000107">
    <property type="protein sequence ID" value="KAF7505528.1"/>
    <property type="molecule type" value="Genomic_DNA"/>
</dbReference>
<proteinExistence type="inferred from homology"/>
<dbReference type="GO" id="GO:0005634">
    <property type="term" value="C:nucleus"/>
    <property type="evidence" value="ECO:0007669"/>
    <property type="project" value="TreeGrafter"/>
</dbReference>
<evidence type="ECO:0000256" key="2">
    <source>
        <dbReference type="ARBA" id="ARBA00011003"/>
    </source>
</evidence>
<gene>
    <name evidence="11" type="ORF">GJ744_000690</name>
</gene>
<evidence type="ECO:0000256" key="7">
    <source>
        <dbReference type="ARBA" id="ARBA00022777"/>
    </source>
</evidence>
<dbReference type="InterPro" id="IPR032319">
    <property type="entry name" value="CLP1_P"/>
</dbReference>
<evidence type="ECO:0000256" key="3">
    <source>
        <dbReference type="ARBA" id="ARBA00018706"/>
    </source>
</evidence>
<feature type="domain" description="Clp1 P-loop" evidence="10">
    <location>
        <begin position="174"/>
        <end position="305"/>
    </location>
</feature>
<dbReference type="InterPro" id="IPR027417">
    <property type="entry name" value="P-loop_NTPase"/>
</dbReference>
<protein>
    <recommendedName>
        <fullName evidence="4">Polynucleotide 5'-hydroxyl-kinase GRC3</fullName>
    </recommendedName>
    <alternativeName>
        <fullName evidence="3">Polynucleotide 5'-hydroxyl-kinase grc3</fullName>
    </alternativeName>
</protein>
<accession>A0A8H7E2C1</accession>